<reference evidence="4" key="1">
    <citation type="journal article" date="2019" name="Int. J. Syst. Evol. Microbiol.">
        <title>The Global Catalogue of Microorganisms (GCM) 10K type strain sequencing project: providing services to taxonomists for standard genome sequencing and annotation.</title>
        <authorList>
            <consortium name="The Broad Institute Genomics Platform"/>
            <consortium name="The Broad Institute Genome Sequencing Center for Infectious Disease"/>
            <person name="Wu L."/>
            <person name="Ma J."/>
        </authorList>
    </citation>
    <scope>NUCLEOTIDE SEQUENCE [LARGE SCALE GENOMIC DNA]</scope>
    <source>
        <strain evidence="4">JCM 9918</strain>
    </source>
</reference>
<gene>
    <name evidence="3" type="ORF">ACFQGO_19155</name>
</gene>
<evidence type="ECO:0000256" key="1">
    <source>
        <dbReference type="SAM" id="MobiDB-lite"/>
    </source>
</evidence>
<protein>
    <submittedName>
        <fullName evidence="3">Uncharacterized protein</fullName>
    </submittedName>
</protein>
<evidence type="ECO:0000313" key="3">
    <source>
        <dbReference type="EMBL" id="MFC5809604.1"/>
    </source>
</evidence>
<sequence>MIFQLLDGAPVGIVAAVSVICAALALARLAKSLPKDTISKLFEHRTTKYQIIANDAKGRLAAMQKQRLVFFAFVVTCIAVIMCALITSKTNEAAAPADSPVPKATTNLALSRGGASEA</sequence>
<dbReference type="Proteomes" id="UP001596112">
    <property type="component" value="Unassembled WGS sequence"/>
</dbReference>
<name>A0ABW1B8V4_9ACTN</name>
<dbReference type="RefSeq" id="WP_380967045.1">
    <property type="nucleotide sequence ID" value="NZ_JBHSNZ010000011.1"/>
</dbReference>
<evidence type="ECO:0000256" key="2">
    <source>
        <dbReference type="SAM" id="Phobius"/>
    </source>
</evidence>
<keyword evidence="2" id="KW-0472">Membrane</keyword>
<proteinExistence type="predicted"/>
<accession>A0ABW1B8V4</accession>
<dbReference type="EMBL" id="JBHSNZ010000011">
    <property type="protein sequence ID" value="MFC5809604.1"/>
    <property type="molecule type" value="Genomic_DNA"/>
</dbReference>
<keyword evidence="2" id="KW-0812">Transmembrane</keyword>
<evidence type="ECO:0000313" key="4">
    <source>
        <dbReference type="Proteomes" id="UP001596112"/>
    </source>
</evidence>
<organism evidence="3 4">
    <name type="scientific">Streptomyces heilongjiangensis</name>
    <dbReference type="NCBI Taxonomy" id="945052"/>
    <lineage>
        <taxon>Bacteria</taxon>
        <taxon>Bacillati</taxon>
        <taxon>Actinomycetota</taxon>
        <taxon>Actinomycetes</taxon>
        <taxon>Kitasatosporales</taxon>
        <taxon>Streptomycetaceae</taxon>
        <taxon>Streptomyces</taxon>
    </lineage>
</organism>
<keyword evidence="4" id="KW-1185">Reference proteome</keyword>
<feature type="transmembrane region" description="Helical" evidence="2">
    <location>
        <begin position="68"/>
        <end position="87"/>
    </location>
</feature>
<keyword evidence="2" id="KW-1133">Transmembrane helix</keyword>
<feature type="transmembrane region" description="Helical" evidence="2">
    <location>
        <begin position="12"/>
        <end position="30"/>
    </location>
</feature>
<comment type="caution">
    <text evidence="3">The sequence shown here is derived from an EMBL/GenBank/DDBJ whole genome shotgun (WGS) entry which is preliminary data.</text>
</comment>
<feature type="region of interest" description="Disordered" evidence="1">
    <location>
        <begin position="92"/>
        <end position="118"/>
    </location>
</feature>